<name>A0A1Q5TWA1_9GAMM</name>
<dbReference type="PANTHER" id="PTHR32071:SF14">
    <property type="entry name" value="TRANSCRIPTIONAL REGULATORY PROTEIN RTCR"/>
    <property type="match status" value="1"/>
</dbReference>
<dbReference type="GO" id="GO:0006355">
    <property type="term" value="P:regulation of DNA-templated transcription"/>
    <property type="evidence" value="ECO:0007669"/>
    <property type="project" value="InterPro"/>
</dbReference>
<accession>A0A1Q5TWA1</accession>
<dbReference type="SUPFAM" id="SSF52540">
    <property type="entry name" value="P-loop containing nucleoside triphosphate hydrolases"/>
    <property type="match status" value="1"/>
</dbReference>
<evidence type="ECO:0000313" key="4">
    <source>
        <dbReference type="EMBL" id="OKP04534.1"/>
    </source>
</evidence>
<dbReference type="GO" id="GO:0005524">
    <property type="term" value="F:ATP binding"/>
    <property type="evidence" value="ECO:0007669"/>
    <property type="project" value="UniProtKB-KW"/>
</dbReference>
<dbReference type="InterPro" id="IPR027417">
    <property type="entry name" value="P-loop_NTPase"/>
</dbReference>
<dbReference type="PROSITE" id="PS50045">
    <property type="entry name" value="SIGMA54_INTERACT_4"/>
    <property type="match status" value="1"/>
</dbReference>
<evidence type="ECO:0000256" key="2">
    <source>
        <dbReference type="ARBA" id="ARBA00022840"/>
    </source>
</evidence>
<dbReference type="EMBL" id="MKGQ01000004">
    <property type="protein sequence ID" value="OKP04534.1"/>
    <property type="molecule type" value="Genomic_DNA"/>
</dbReference>
<evidence type="ECO:0000256" key="1">
    <source>
        <dbReference type="ARBA" id="ARBA00022741"/>
    </source>
</evidence>
<keyword evidence="1" id="KW-0547">Nucleotide-binding</keyword>
<evidence type="ECO:0000259" key="3">
    <source>
        <dbReference type="PROSITE" id="PS50045"/>
    </source>
</evidence>
<keyword evidence="2" id="KW-0067">ATP-binding</keyword>
<feature type="domain" description="Sigma-54 factor interaction" evidence="3">
    <location>
        <begin position="1"/>
        <end position="51"/>
    </location>
</feature>
<protein>
    <submittedName>
        <fullName evidence="4">Transcriptional regulator FleQ</fullName>
    </submittedName>
</protein>
<dbReference type="InterPro" id="IPR025943">
    <property type="entry name" value="Sigma_54_int_dom_ATP-bd_2"/>
</dbReference>
<reference evidence="4 5" key="1">
    <citation type="submission" date="2016-09" db="EMBL/GenBank/DDBJ databases">
        <title>Xenorhabdus thuongxuanensis sp. nov. and Xenorhabdus eapokensis sp. nov., isolated from Steinernema species.</title>
        <authorList>
            <person name="Kaempfer P."/>
            <person name="Tobias N.J."/>
            <person name="Phan Ke L."/>
            <person name="Bode H.B."/>
            <person name="Glaeser S.P."/>
        </authorList>
    </citation>
    <scope>NUCLEOTIDE SEQUENCE [LARGE SCALE GENOMIC DNA]</scope>
    <source>
        <strain evidence="4 5">DL20</strain>
    </source>
</reference>
<keyword evidence="5" id="KW-1185">Reference proteome</keyword>
<dbReference type="PANTHER" id="PTHR32071">
    <property type="entry name" value="TRANSCRIPTIONAL REGULATORY PROTEIN"/>
    <property type="match status" value="1"/>
</dbReference>
<proteinExistence type="predicted"/>
<evidence type="ECO:0000313" key="5">
    <source>
        <dbReference type="Proteomes" id="UP000186268"/>
    </source>
</evidence>
<organism evidence="4 5">
    <name type="scientific">Xenorhabdus eapokensis</name>
    <dbReference type="NCBI Taxonomy" id="1873482"/>
    <lineage>
        <taxon>Bacteria</taxon>
        <taxon>Pseudomonadati</taxon>
        <taxon>Pseudomonadota</taxon>
        <taxon>Gammaproteobacteria</taxon>
        <taxon>Enterobacterales</taxon>
        <taxon>Morganellaceae</taxon>
        <taxon>Xenorhabdus</taxon>
    </lineage>
</organism>
<dbReference type="Pfam" id="PF00158">
    <property type="entry name" value="Sigma54_activat"/>
    <property type="match status" value="1"/>
</dbReference>
<gene>
    <name evidence="4" type="ORF">Xedl_00891</name>
</gene>
<sequence length="62" mass="6575">MEVNCATLRGDNAMSMLFGHIKGAFTGAIQPRTGLLREANGGILFLDEVADDFQLIAGTHPA</sequence>
<dbReference type="STRING" id="1873482.Xedl_00891"/>
<dbReference type="Proteomes" id="UP000186268">
    <property type="component" value="Unassembled WGS sequence"/>
</dbReference>
<dbReference type="AlphaFoldDB" id="A0A1Q5TWA1"/>
<dbReference type="PROSITE" id="PS00676">
    <property type="entry name" value="SIGMA54_INTERACT_2"/>
    <property type="match status" value="1"/>
</dbReference>
<dbReference type="InterPro" id="IPR002078">
    <property type="entry name" value="Sigma_54_int"/>
</dbReference>
<comment type="caution">
    <text evidence="4">The sequence shown here is derived from an EMBL/GenBank/DDBJ whole genome shotgun (WGS) entry which is preliminary data.</text>
</comment>
<dbReference type="Gene3D" id="3.40.50.300">
    <property type="entry name" value="P-loop containing nucleotide triphosphate hydrolases"/>
    <property type="match status" value="1"/>
</dbReference>